<dbReference type="AlphaFoldDB" id="B0WN76"/>
<evidence type="ECO:0000256" key="1">
    <source>
        <dbReference type="SAM" id="MobiDB-lite"/>
    </source>
</evidence>
<dbReference type="OrthoDB" id="5989160at2759"/>
<dbReference type="eggNOG" id="ENOG502S4ZV">
    <property type="taxonomic scope" value="Eukaryota"/>
</dbReference>
<dbReference type="STRING" id="7176.B0WN76"/>
<name>B0WN76_CULQU</name>
<feature type="region of interest" description="Disordered" evidence="1">
    <location>
        <begin position="1"/>
        <end position="25"/>
    </location>
</feature>
<dbReference type="KEGG" id="cqu:CpipJ_CPIJ008564"/>
<feature type="compositionally biased region" description="Low complexity" evidence="1">
    <location>
        <begin position="1"/>
        <end position="20"/>
    </location>
</feature>
<dbReference type="HOGENOM" id="CLU_2051908_0_0_1"/>
<dbReference type="InParanoid" id="B0WN76"/>
<sequence length="120" mass="13203">MTQTSDRQQQQQESSAQSSSRHQRDEARACCLPLKSLSGRSGGGYIAVYIDCRWANSFVLSRGAIELPQYPVIEAGHDIELGQLTLVPGDTAVRLQCGTDTIPITDIENRQVTSYFEGIN</sequence>
<dbReference type="Proteomes" id="UP000002320">
    <property type="component" value="Unassembled WGS sequence"/>
</dbReference>
<organism>
    <name type="scientific">Culex quinquefasciatus</name>
    <name type="common">Southern house mosquito</name>
    <name type="synonym">Culex pungens</name>
    <dbReference type="NCBI Taxonomy" id="7176"/>
    <lineage>
        <taxon>Eukaryota</taxon>
        <taxon>Metazoa</taxon>
        <taxon>Ecdysozoa</taxon>
        <taxon>Arthropoda</taxon>
        <taxon>Hexapoda</taxon>
        <taxon>Insecta</taxon>
        <taxon>Pterygota</taxon>
        <taxon>Neoptera</taxon>
        <taxon>Endopterygota</taxon>
        <taxon>Diptera</taxon>
        <taxon>Nematocera</taxon>
        <taxon>Culicoidea</taxon>
        <taxon>Culicidae</taxon>
        <taxon>Culicinae</taxon>
        <taxon>Culicini</taxon>
        <taxon>Culex</taxon>
        <taxon>Culex</taxon>
    </lineage>
</organism>
<gene>
    <name evidence="3" type="primary">6040820</name>
    <name evidence="2" type="ORF">CpipJ_CPIJ008564</name>
</gene>
<reference evidence="2" key="1">
    <citation type="submission" date="2007-03" db="EMBL/GenBank/DDBJ databases">
        <title>Annotation of Culex pipiens quinquefasciatus.</title>
        <authorList>
            <consortium name="The Broad Institute Genome Sequencing Platform"/>
            <person name="Atkinson P.W."/>
            <person name="Hemingway J."/>
            <person name="Christensen B.M."/>
            <person name="Higgs S."/>
            <person name="Kodira C."/>
            <person name="Hannick L."/>
            <person name="Megy K."/>
            <person name="O'Leary S."/>
            <person name="Pearson M."/>
            <person name="Haas B.J."/>
            <person name="Mauceli E."/>
            <person name="Wortman J.R."/>
            <person name="Lee N.H."/>
            <person name="Guigo R."/>
            <person name="Stanke M."/>
            <person name="Alvarado L."/>
            <person name="Amedeo P."/>
            <person name="Antoine C.H."/>
            <person name="Arensburger P."/>
            <person name="Bidwell S.L."/>
            <person name="Crawford M."/>
            <person name="Camaro F."/>
            <person name="Devon K."/>
            <person name="Engels R."/>
            <person name="Hammond M."/>
            <person name="Howarth C."/>
            <person name="Koehrsen M."/>
            <person name="Lawson D."/>
            <person name="Montgomery P."/>
            <person name="Nene V."/>
            <person name="Nusbaum C."/>
            <person name="Puiu D."/>
            <person name="Romero-Severson J."/>
            <person name="Severson D.W."/>
            <person name="Shumway M."/>
            <person name="Sisk P."/>
            <person name="Stolte C."/>
            <person name="Zeng Q."/>
            <person name="Eisenstadt E."/>
            <person name="Fraser-Liggett C."/>
            <person name="Strausberg R."/>
            <person name="Galagan J."/>
            <person name="Birren B."/>
            <person name="Collins F.H."/>
        </authorList>
    </citation>
    <scope>NUCLEOTIDE SEQUENCE [LARGE SCALE GENOMIC DNA]</scope>
    <source>
        <strain evidence="2">JHB</strain>
    </source>
</reference>
<reference evidence="3" key="2">
    <citation type="submission" date="2021-02" db="UniProtKB">
        <authorList>
            <consortium name="EnsemblMetazoa"/>
        </authorList>
    </citation>
    <scope>IDENTIFICATION</scope>
    <source>
        <strain evidence="3">JHB</strain>
    </source>
</reference>
<evidence type="ECO:0000313" key="3">
    <source>
        <dbReference type="EnsemblMetazoa" id="CPIJ008564-PA"/>
    </source>
</evidence>
<dbReference type="VEuPathDB" id="VectorBase:CQUJHB017628"/>
<dbReference type="VEuPathDB" id="VectorBase:CPIJ008564"/>
<proteinExistence type="predicted"/>
<evidence type="ECO:0000313" key="2">
    <source>
        <dbReference type="EMBL" id="EDS31516.1"/>
    </source>
</evidence>
<accession>B0WN76</accession>
<protein>
    <submittedName>
        <fullName evidence="2 3">Uncharacterized protein</fullName>
    </submittedName>
</protein>
<keyword evidence="4" id="KW-1185">Reference proteome</keyword>
<evidence type="ECO:0000313" key="4">
    <source>
        <dbReference type="Proteomes" id="UP000002320"/>
    </source>
</evidence>
<dbReference type="EMBL" id="DS232008">
    <property type="protein sequence ID" value="EDS31516.1"/>
    <property type="molecule type" value="Genomic_DNA"/>
</dbReference>
<dbReference type="EnsemblMetazoa" id="CPIJ008564-RA">
    <property type="protein sequence ID" value="CPIJ008564-PA"/>
    <property type="gene ID" value="CPIJ008564"/>
</dbReference>